<dbReference type="Gene3D" id="2.40.70.10">
    <property type="entry name" value="Acid Proteases"/>
    <property type="match status" value="3"/>
</dbReference>
<feature type="domain" description="Retropepsin-like aspartic endopeptidase" evidence="2">
    <location>
        <begin position="130"/>
        <end position="219"/>
    </location>
</feature>
<dbReference type="EMBL" id="LUAX01000004">
    <property type="protein sequence ID" value="OAM98848.1"/>
    <property type="molecule type" value="Genomic_DNA"/>
</dbReference>
<evidence type="ECO:0000313" key="6">
    <source>
        <dbReference type="Proteomes" id="UP001150001"/>
    </source>
</evidence>
<evidence type="ECO:0000256" key="1">
    <source>
        <dbReference type="SAM" id="SignalP"/>
    </source>
</evidence>
<keyword evidence="6" id="KW-1185">Reference proteome</keyword>
<dbReference type="SUPFAM" id="SSF50630">
    <property type="entry name" value="Acid proteases"/>
    <property type="match status" value="4"/>
</dbReference>
<accession>A0A178JBE4</accession>
<feature type="chain" id="PRO_5044550604" evidence="1">
    <location>
        <begin position="23"/>
        <end position="630"/>
    </location>
</feature>
<dbReference type="InterPro" id="IPR021109">
    <property type="entry name" value="Peptidase_aspartic_dom_sf"/>
</dbReference>
<evidence type="ECO:0000259" key="2">
    <source>
        <dbReference type="Pfam" id="PF05618"/>
    </source>
</evidence>
<evidence type="ECO:0000313" key="5">
    <source>
        <dbReference type="Proteomes" id="UP000094761"/>
    </source>
</evidence>
<gene>
    <name evidence="4" type="ORF">AZ468_12710</name>
    <name evidence="3" type="ORF">OPW20_23745</name>
</gene>
<evidence type="ECO:0000313" key="4">
    <source>
        <dbReference type="EMBL" id="OAM98848.1"/>
    </source>
</evidence>
<dbReference type="OrthoDB" id="8546610at2"/>
<reference evidence="3" key="2">
    <citation type="submission" date="2022-11" db="EMBL/GenBank/DDBJ databases">
        <title>Role of the vibriolysin VemA secreted by the emergent pathogen Vibrio europaeus in the colonization of Manila clam mucus.</title>
        <authorList>
            <person name="Martinez C."/>
            <person name="Rodriguez S."/>
            <person name="Vences A."/>
            <person name="Barja J.L."/>
            <person name="Toranzo A.E."/>
            <person name="Dubert J."/>
        </authorList>
    </citation>
    <scope>NUCLEOTIDE SEQUENCE</scope>
    <source>
        <strain evidence="3">3454</strain>
    </source>
</reference>
<feature type="signal peptide" evidence="1">
    <location>
        <begin position="1"/>
        <end position="22"/>
    </location>
</feature>
<dbReference type="Pfam" id="PF05618">
    <property type="entry name" value="Zn_protease"/>
    <property type="match status" value="2"/>
</dbReference>
<dbReference type="InterPro" id="IPR008503">
    <property type="entry name" value="Asp_endopeptidase"/>
</dbReference>
<protein>
    <submittedName>
        <fullName evidence="4">Peptidase</fullName>
    </submittedName>
    <submittedName>
        <fullName evidence="3">RimK/LysX family protein</fullName>
    </submittedName>
</protein>
<dbReference type="GeneID" id="78076568"/>
<comment type="caution">
    <text evidence="4">The sequence shown here is derived from an EMBL/GenBank/DDBJ whole genome shotgun (WGS) entry which is preliminary data.</text>
</comment>
<dbReference type="EMBL" id="JAPFIT010000032">
    <property type="protein sequence ID" value="MDC5743076.1"/>
    <property type="molecule type" value="Genomic_DNA"/>
</dbReference>
<keyword evidence="1" id="KW-0732">Signal</keyword>
<evidence type="ECO:0000313" key="3">
    <source>
        <dbReference type="EMBL" id="MDC5743076.1"/>
    </source>
</evidence>
<sequence length="630" mass="70272">MKKILLALSVLSTSLASPLTLADQASAAINASTQSPVYTLDDKLVLGRVESVYLDEIEALKGVSFAGKIDTGADTTSMHATNIHVSSSDPQFSQLKDQKLMKALIDFDPIDDVDYDDWDAELFAPYGVEVTFTIKHPHTGESIEVTRPIERVGVIRNRTQKEPILRPTITLPMTIAGKTVMTQVNLTDRNQFSAPILIGKTFLDNNAWVYAGYDYLQEQKNAQLVGKKESVEIAGVKQKISYSLQNNYSSLHATNIKIDSNKQQVSFDIEDGNGSSETLTRPLVRMLNVSGKKRPMVFVPIDTNGAETQYWFVYLTDRSKLNSQLRLGKGTLNRRFMIDTGATSLLTGKPKTISSKSKAMQVSGEESLLLDGIELTAEPSLVVKTPLLKVASFEIFEKKGKEWVTYYLTDQDGEAKQFSKPINKTLKVGDSTRPVVFGTFTLYGEKVELPYAIDVLDEDETSDYFIIGQKMSKNGVLINTRTDHLLDSYPLFKAGHIEVAQVEGLSFPAKLDTGADVSSINAQNIKQFEKDGKPMVSFSYQNDLGMEKDFTLEVVDSMKIRAKKGEKPTIRPVVEMQVKLGELEKKIRVNLKDRSRFHYSMILGKNFLKYGAVVGSEHNYILTEKPDYEK</sequence>
<name>A0A178JBE4_9VIBR</name>
<dbReference type="PANTHER" id="PTHR38037:SF2">
    <property type="entry name" value="ATP-DEPENDENT ZINC PROTEASE DOMAIN-CONTAINING PROTEIN-RELATED"/>
    <property type="match status" value="1"/>
</dbReference>
<dbReference type="RefSeq" id="WP_069667728.1">
    <property type="nucleotide sequence ID" value="NZ_JAPFIM010000012.1"/>
</dbReference>
<dbReference type="PANTHER" id="PTHR38037">
    <property type="entry name" value="ZN_PROTEASE DOMAIN-CONTAINING PROTEIN"/>
    <property type="match status" value="1"/>
</dbReference>
<dbReference type="AlphaFoldDB" id="A0A178JBE4"/>
<dbReference type="Proteomes" id="UP001150001">
    <property type="component" value="Unassembled WGS sequence"/>
</dbReference>
<organism evidence="4 5">
    <name type="scientific">Vibrio europaeus</name>
    <dbReference type="NCBI Taxonomy" id="300876"/>
    <lineage>
        <taxon>Bacteria</taxon>
        <taxon>Pseudomonadati</taxon>
        <taxon>Pseudomonadota</taxon>
        <taxon>Gammaproteobacteria</taxon>
        <taxon>Vibrionales</taxon>
        <taxon>Vibrionaceae</taxon>
        <taxon>Vibrio</taxon>
        <taxon>Vibrio oreintalis group</taxon>
    </lineage>
</organism>
<proteinExistence type="predicted"/>
<dbReference type="Proteomes" id="UP000094761">
    <property type="component" value="Unassembled WGS sequence"/>
</dbReference>
<reference evidence="4 5" key="1">
    <citation type="submission" date="2016-03" db="EMBL/GenBank/DDBJ databases">
        <title>Draft genome sequence of the Vibrio tubiashii subs. europaeus.</title>
        <authorList>
            <person name="Spinard E."/>
            <person name="Dubert J."/>
            <person name="Nelson D.R."/>
            <person name="Barja J.L."/>
        </authorList>
    </citation>
    <scope>NUCLEOTIDE SEQUENCE [LARGE SCALE GENOMIC DNA]</scope>
    <source>
        <strain evidence="5">PP-638</strain>
        <strain evidence="4">PP2-638</strain>
    </source>
</reference>
<feature type="domain" description="Retropepsin-like aspartic endopeptidase" evidence="2">
    <location>
        <begin position="501"/>
        <end position="623"/>
    </location>
</feature>